<gene>
    <name evidence="2" type="ORF">S06H3_34613</name>
</gene>
<evidence type="ECO:0000313" key="2">
    <source>
        <dbReference type="EMBL" id="GAI31055.1"/>
    </source>
</evidence>
<keyword evidence="1" id="KW-0472">Membrane</keyword>
<comment type="caution">
    <text evidence="2">The sequence shown here is derived from an EMBL/GenBank/DDBJ whole genome shotgun (WGS) entry which is preliminary data.</text>
</comment>
<organism evidence="2">
    <name type="scientific">marine sediment metagenome</name>
    <dbReference type="NCBI Taxonomy" id="412755"/>
    <lineage>
        <taxon>unclassified sequences</taxon>
        <taxon>metagenomes</taxon>
        <taxon>ecological metagenomes</taxon>
    </lineage>
</organism>
<name>X1NWA5_9ZZZZ</name>
<keyword evidence="1" id="KW-0812">Transmembrane</keyword>
<keyword evidence="1" id="KW-1133">Transmembrane helix</keyword>
<dbReference type="AlphaFoldDB" id="X1NWA5"/>
<dbReference type="EMBL" id="BARV01020795">
    <property type="protein sequence ID" value="GAI31055.1"/>
    <property type="molecule type" value="Genomic_DNA"/>
</dbReference>
<proteinExistence type="predicted"/>
<feature type="non-terminal residue" evidence="2">
    <location>
        <position position="32"/>
    </location>
</feature>
<feature type="transmembrane region" description="Helical" evidence="1">
    <location>
        <begin position="6"/>
        <end position="28"/>
    </location>
</feature>
<protein>
    <submittedName>
        <fullName evidence="2">Uncharacterized protein</fullName>
    </submittedName>
</protein>
<evidence type="ECO:0000256" key="1">
    <source>
        <dbReference type="SAM" id="Phobius"/>
    </source>
</evidence>
<reference evidence="2" key="1">
    <citation type="journal article" date="2014" name="Front. Microbiol.">
        <title>High frequency of phylogenetically diverse reductive dehalogenase-homologous genes in deep subseafloor sedimentary metagenomes.</title>
        <authorList>
            <person name="Kawai M."/>
            <person name="Futagami T."/>
            <person name="Toyoda A."/>
            <person name="Takaki Y."/>
            <person name="Nishi S."/>
            <person name="Hori S."/>
            <person name="Arai W."/>
            <person name="Tsubouchi T."/>
            <person name="Morono Y."/>
            <person name="Uchiyama I."/>
            <person name="Ito T."/>
            <person name="Fujiyama A."/>
            <person name="Inagaki F."/>
            <person name="Takami H."/>
        </authorList>
    </citation>
    <scope>NUCLEOTIDE SEQUENCE</scope>
    <source>
        <strain evidence="2">Expedition CK06-06</strain>
    </source>
</reference>
<sequence length="32" mass="3579">MATYKYFTWPFLFTAVGLALGAWIGFVYSGTV</sequence>
<accession>X1NWA5</accession>